<dbReference type="OrthoDB" id="2499604at2759"/>
<gene>
    <name evidence="6" type="ORF">PNOK_0906800</name>
</gene>
<dbReference type="PANTHER" id="PTHR31794">
    <property type="entry name" value="AUXIN EFFLUX TRANSPORTER FAMILY PROTEIN (EUROFUNG)"/>
    <property type="match status" value="1"/>
</dbReference>
<feature type="transmembrane region" description="Helical" evidence="5">
    <location>
        <begin position="148"/>
        <end position="166"/>
    </location>
</feature>
<dbReference type="AlphaFoldDB" id="A0A286U6V4"/>
<dbReference type="Pfam" id="PF03547">
    <property type="entry name" value="Mem_trans"/>
    <property type="match status" value="1"/>
</dbReference>
<dbReference type="GO" id="GO:0055085">
    <property type="term" value="P:transmembrane transport"/>
    <property type="evidence" value="ECO:0007669"/>
    <property type="project" value="InterPro"/>
</dbReference>
<accession>A0A286U6V4</accession>
<evidence type="ECO:0000313" key="6">
    <source>
        <dbReference type="EMBL" id="PAV15306.1"/>
    </source>
</evidence>
<evidence type="ECO:0000313" key="7">
    <source>
        <dbReference type="Proteomes" id="UP000217199"/>
    </source>
</evidence>
<keyword evidence="4 5" id="KW-0472">Membrane</keyword>
<keyword evidence="3 5" id="KW-1133">Transmembrane helix</keyword>
<proteinExistence type="predicted"/>
<dbReference type="GO" id="GO:0016020">
    <property type="term" value="C:membrane"/>
    <property type="evidence" value="ECO:0007669"/>
    <property type="project" value="UniProtKB-SubCell"/>
</dbReference>
<keyword evidence="7" id="KW-1185">Reference proteome</keyword>
<organism evidence="6 7">
    <name type="scientific">Pyrrhoderma noxium</name>
    <dbReference type="NCBI Taxonomy" id="2282107"/>
    <lineage>
        <taxon>Eukaryota</taxon>
        <taxon>Fungi</taxon>
        <taxon>Dikarya</taxon>
        <taxon>Basidiomycota</taxon>
        <taxon>Agaricomycotina</taxon>
        <taxon>Agaricomycetes</taxon>
        <taxon>Hymenochaetales</taxon>
        <taxon>Hymenochaetaceae</taxon>
        <taxon>Pyrrhoderma</taxon>
    </lineage>
</organism>
<sequence length="556" mass="61191">MAPVLTLLKVVLEAILEVFLLCLAGYILARRGILDKKTQKQINRLNVSLFTPALLFSKVAFSLSPGKLRELWIIPIFFVFVTGVSMAVAYVLGWIFRLKRSQRNFAIASSMFMNSNSLPIALMQSLVVTVPNLKWDDDDSKTAMIGRALSYLVLYSTLGMVLRWSYGVHLLSQADPEGQELSNERSYDPESQPLLSDHDDSCPTIETVDDNTPSVILTNHDENVSGSLVETQVESLHPHSSQPQNRVFYSFPNTPQRSAVNLATGEANGNTPSKTFTLNHDVESDSESDSGETLTVNLNHHARNTPEPSRLREFFKTLGGKIMTFLHAFNEFMTVPLWAALFSLIVALIPPVQHTLDVHVHPFKGALRAAGDCSIPLTLVVLGAYFVSASTTVSEAGPNPLSGENGVVNGSEIEHNSVSRSTSFVGSVRSMLRLSRLDRSRSRGRREEDSPRPGESRTVFIAVASRMFVTPLLILPLMAIGARYDYPKVFDDPVFVVSNVLLVSSPPALTLAQITQAASGDAFERLISRTIFWSYCIITPPATIIYVVIGLLLAKL</sequence>
<feature type="transmembrane region" description="Helical" evidence="5">
    <location>
        <begin position="328"/>
        <end position="349"/>
    </location>
</feature>
<feature type="transmembrane region" description="Helical" evidence="5">
    <location>
        <begin position="459"/>
        <end position="482"/>
    </location>
</feature>
<dbReference type="InParanoid" id="A0A286U6V4"/>
<comment type="caution">
    <text evidence="6">The sequence shown here is derived from an EMBL/GenBank/DDBJ whole genome shotgun (WGS) entry which is preliminary data.</text>
</comment>
<dbReference type="FunCoup" id="A0A286U6V4">
    <property type="interactions" value="26"/>
</dbReference>
<feature type="transmembrane region" description="Helical" evidence="5">
    <location>
        <begin position="532"/>
        <end position="554"/>
    </location>
</feature>
<dbReference type="PANTHER" id="PTHR31794:SF2">
    <property type="entry name" value="AUXIN EFFLUX TRANSPORTER FAMILY PROTEIN (EUROFUNG)"/>
    <property type="match status" value="1"/>
</dbReference>
<keyword evidence="2 5" id="KW-0812">Transmembrane</keyword>
<feature type="transmembrane region" description="Helical" evidence="5">
    <location>
        <begin position="49"/>
        <end position="66"/>
    </location>
</feature>
<dbReference type="EMBL" id="NBII01000010">
    <property type="protein sequence ID" value="PAV15306.1"/>
    <property type="molecule type" value="Genomic_DNA"/>
</dbReference>
<dbReference type="STRING" id="2282107.A0A286U6V4"/>
<feature type="transmembrane region" description="Helical" evidence="5">
    <location>
        <begin position="105"/>
        <end position="128"/>
    </location>
</feature>
<evidence type="ECO:0000256" key="1">
    <source>
        <dbReference type="ARBA" id="ARBA00004141"/>
    </source>
</evidence>
<comment type="subcellular location">
    <subcellularLocation>
        <location evidence="1">Membrane</location>
        <topology evidence="1">Multi-pass membrane protein</topology>
    </subcellularLocation>
</comment>
<feature type="transmembrane region" description="Helical" evidence="5">
    <location>
        <begin position="72"/>
        <end position="93"/>
    </location>
</feature>
<evidence type="ECO:0000256" key="4">
    <source>
        <dbReference type="ARBA" id="ARBA00023136"/>
    </source>
</evidence>
<dbReference type="InterPro" id="IPR004776">
    <property type="entry name" value="Mem_transp_PIN-like"/>
</dbReference>
<dbReference type="Proteomes" id="UP000217199">
    <property type="component" value="Unassembled WGS sequence"/>
</dbReference>
<evidence type="ECO:0000256" key="3">
    <source>
        <dbReference type="ARBA" id="ARBA00022989"/>
    </source>
</evidence>
<protein>
    <submittedName>
        <fullName evidence="6">Endoplasmic reticulum auxin efflux carrier</fullName>
    </submittedName>
</protein>
<reference evidence="6 7" key="1">
    <citation type="journal article" date="2017" name="Mol. Ecol.">
        <title>Comparative and population genomic landscape of Phellinus noxius: A hypervariable fungus causing root rot in trees.</title>
        <authorList>
            <person name="Chung C.L."/>
            <person name="Lee T.J."/>
            <person name="Akiba M."/>
            <person name="Lee H.H."/>
            <person name="Kuo T.H."/>
            <person name="Liu D."/>
            <person name="Ke H.M."/>
            <person name="Yokoi T."/>
            <person name="Roa M.B."/>
            <person name="Lu M.J."/>
            <person name="Chang Y.Y."/>
            <person name="Ann P.J."/>
            <person name="Tsai J.N."/>
            <person name="Chen C.Y."/>
            <person name="Tzean S.S."/>
            <person name="Ota Y."/>
            <person name="Hattori T."/>
            <person name="Sahashi N."/>
            <person name="Liou R.F."/>
            <person name="Kikuchi T."/>
            <person name="Tsai I.J."/>
        </authorList>
    </citation>
    <scope>NUCLEOTIDE SEQUENCE [LARGE SCALE GENOMIC DNA]</scope>
    <source>
        <strain evidence="6 7">FFPRI411160</strain>
    </source>
</reference>
<dbReference type="GO" id="GO:0005783">
    <property type="term" value="C:endoplasmic reticulum"/>
    <property type="evidence" value="ECO:0007669"/>
    <property type="project" value="TreeGrafter"/>
</dbReference>
<evidence type="ECO:0000256" key="2">
    <source>
        <dbReference type="ARBA" id="ARBA00022692"/>
    </source>
</evidence>
<name>A0A286U6V4_9AGAM</name>
<feature type="transmembrane region" description="Helical" evidence="5">
    <location>
        <begin position="369"/>
        <end position="387"/>
    </location>
</feature>
<evidence type="ECO:0000256" key="5">
    <source>
        <dbReference type="SAM" id="Phobius"/>
    </source>
</evidence>
<feature type="transmembrane region" description="Helical" evidence="5">
    <location>
        <begin position="6"/>
        <end position="28"/>
    </location>
</feature>